<feature type="compositionally biased region" description="Basic residues" evidence="1">
    <location>
        <begin position="1"/>
        <end position="19"/>
    </location>
</feature>
<evidence type="ECO:0000313" key="2">
    <source>
        <dbReference type="EMBL" id="KAK6757803.1"/>
    </source>
</evidence>
<dbReference type="Proteomes" id="UP001303046">
    <property type="component" value="Unassembled WGS sequence"/>
</dbReference>
<dbReference type="EMBL" id="JAVFWL010000005">
    <property type="protein sequence ID" value="KAK6757803.1"/>
    <property type="molecule type" value="Genomic_DNA"/>
</dbReference>
<feature type="compositionally biased region" description="Basic and acidic residues" evidence="1">
    <location>
        <begin position="38"/>
        <end position="49"/>
    </location>
</feature>
<feature type="region of interest" description="Disordered" evidence="1">
    <location>
        <begin position="1"/>
        <end position="81"/>
    </location>
</feature>
<keyword evidence="3" id="KW-1185">Reference proteome</keyword>
<evidence type="ECO:0000256" key="1">
    <source>
        <dbReference type="SAM" id="MobiDB-lite"/>
    </source>
</evidence>
<feature type="compositionally biased region" description="Basic and acidic residues" evidence="1">
    <location>
        <begin position="203"/>
        <end position="226"/>
    </location>
</feature>
<accession>A0ABR1E5R1</accession>
<feature type="region of interest" description="Disordered" evidence="1">
    <location>
        <begin position="184"/>
        <end position="279"/>
    </location>
</feature>
<reference evidence="2 3" key="1">
    <citation type="submission" date="2023-08" db="EMBL/GenBank/DDBJ databases">
        <title>A Necator americanus chromosomal reference genome.</title>
        <authorList>
            <person name="Ilik V."/>
            <person name="Petrzelkova K.J."/>
            <person name="Pardy F."/>
            <person name="Fuh T."/>
            <person name="Niatou-Singa F.S."/>
            <person name="Gouil Q."/>
            <person name="Baker L."/>
            <person name="Ritchie M.E."/>
            <person name="Jex A.R."/>
            <person name="Gazzola D."/>
            <person name="Li H."/>
            <person name="Toshio Fujiwara R."/>
            <person name="Zhan B."/>
            <person name="Aroian R.V."/>
            <person name="Pafco B."/>
            <person name="Schwarz E.M."/>
        </authorList>
    </citation>
    <scope>NUCLEOTIDE SEQUENCE [LARGE SCALE GENOMIC DNA]</scope>
    <source>
        <strain evidence="2 3">Aroian</strain>
        <tissue evidence="2">Whole animal</tissue>
    </source>
</reference>
<name>A0ABR1E5R1_NECAM</name>
<sequence>MCTHKKGPGKKKNLKKSKSPARSAPKSKTPTASTLAEQMKEEKKAKEALKNVPNAENLFATPIDSPVKEENQQAKTPLRIKVPPPRVLKARRRIKVVRDPRDPEYKTLEPDFSEWESVKIMKRSEFKNNENEKKRETNAIASFDELGPQRGKIGEKKCFRKQRASEFMSHFIFRKLRHGWIIETPSKSNKSAASNTPTAQTPKQEKAPAEKPNEKLKEKEDKKEANMGENILAKPMDNTPVKEGEAKPKTPLHIKVPPPRVMKAKRPMHEKRDAHDPEYKTLELDISEWESVKIMKRSEIDNKENEGNAPVEKKNVEAVEAAA</sequence>
<feature type="compositionally biased region" description="Basic and acidic residues" evidence="1">
    <location>
        <begin position="128"/>
        <end position="137"/>
    </location>
</feature>
<feature type="compositionally biased region" description="Polar residues" evidence="1">
    <location>
        <begin position="185"/>
        <end position="201"/>
    </location>
</feature>
<feature type="region of interest" description="Disordered" evidence="1">
    <location>
        <begin position="300"/>
        <end position="323"/>
    </location>
</feature>
<gene>
    <name evidence="2" type="primary">Necator_chrV.g20348</name>
    <name evidence="2" type="ORF">RB195_015556</name>
</gene>
<comment type="caution">
    <text evidence="2">The sequence shown here is derived from an EMBL/GenBank/DDBJ whole genome shotgun (WGS) entry which is preliminary data.</text>
</comment>
<feature type="region of interest" description="Disordered" evidence="1">
    <location>
        <begin position="128"/>
        <end position="150"/>
    </location>
</feature>
<protein>
    <submittedName>
        <fullName evidence="2">Uncharacterized protein</fullName>
    </submittedName>
</protein>
<feature type="compositionally biased region" description="Basic and acidic residues" evidence="1">
    <location>
        <begin position="270"/>
        <end position="279"/>
    </location>
</feature>
<organism evidence="2 3">
    <name type="scientific">Necator americanus</name>
    <name type="common">Human hookworm</name>
    <dbReference type="NCBI Taxonomy" id="51031"/>
    <lineage>
        <taxon>Eukaryota</taxon>
        <taxon>Metazoa</taxon>
        <taxon>Ecdysozoa</taxon>
        <taxon>Nematoda</taxon>
        <taxon>Chromadorea</taxon>
        <taxon>Rhabditida</taxon>
        <taxon>Rhabditina</taxon>
        <taxon>Rhabditomorpha</taxon>
        <taxon>Strongyloidea</taxon>
        <taxon>Ancylostomatidae</taxon>
        <taxon>Bunostominae</taxon>
        <taxon>Necator</taxon>
    </lineage>
</organism>
<proteinExistence type="predicted"/>
<evidence type="ECO:0000313" key="3">
    <source>
        <dbReference type="Proteomes" id="UP001303046"/>
    </source>
</evidence>
<feature type="compositionally biased region" description="Basic and acidic residues" evidence="1">
    <location>
        <begin position="300"/>
        <end position="317"/>
    </location>
</feature>